<proteinExistence type="predicted"/>
<dbReference type="Proteomes" id="UP000317944">
    <property type="component" value="Unassembled WGS sequence"/>
</dbReference>
<protein>
    <submittedName>
        <fullName evidence="2">YfhD family protein</fullName>
    </submittedName>
</protein>
<reference evidence="2 3" key="1">
    <citation type="submission" date="2018-03" db="EMBL/GenBank/DDBJ databases">
        <title>Aerobic endospore-forming bacteria genome sequencing and assembly.</title>
        <authorList>
            <person name="Cavalcante D.A."/>
            <person name="Driks A."/>
            <person name="Putonti C."/>
            <person name="De-Souza M.T."/>
        </authorList>
    </citation>
    <scope>NUCLEOTIDE SEQUENCE [LARGE SCALE GENOMIC DNA]</scope>
    <source>
        <strain evidence="2 3">SDF0037</strain>
    </source>
</reference>
<name>A0A544UK44_LYSSH</name>
<dbReference type="EMBL" id="SADV01000007">
    <property type="protein sequence ID" value="TQR33579.1"/>
    <property type="molecule type" value="Genomic_DNA"/>
</dbReference>
<dbReference type="Pfam" id="PF14151">
    <property type="entry name" value="YfhD"/>
    <property type="match status" value="1"/>
</dbReference>
<evidence type="ECO:0000256" key="1">
    <source>
        <dbReference type="SAM" id="MobiDB-lite"/>
    </source>
</evidence>
<dbReference type="OrthoDB" id="2973490at2"/>
<dbReference type="InterPro" id="IPR025435">
    <property type="entry name" value="YfhD-like"/>
</dbReference>
<sequence length="53" mass="5912">MGRDNKQGKSANKGSLPQTPKNQKIAPDKVSEEFSQEFMNMINSVTKEGKTKK</sequence>
<feature type="compositionally biased region" description="Polar residues" evidence="1">
    <location>
        <begin position="8"/>
        <end position="22"/>
    </location>
</feature>
<evidence type="ECO:0000313" key="3">
    <source>
        <dbReference type="Proteomes" id="UP000317944"/>
    </source>
</evidence>
<accession>A0A544UK44</accession>
<comment type="caution">
    <text evidence="2">The sequence shown here is derived from an EMBL/GenBank/DDBJ whole genome shotgun (WGS) entry which is preliminary data.</text>
</comment>
<gene>
    <name evidence="2" type="ORF">C7Y47_11070</name>
</gene>
<feature type="region of interest" description="Disordered" evidence="1">
    <location>
        <begin position="1"/>
        <end position="33"/>
    </location>
</feature>
<evidence type="ECO:0000313" key="2">
    <source>
        <dbReference type="EMBL" id="TQR33579.1"/>
    </source>
</evidence>
<organism evidence="2 3">
    <name type="scientific">Lysinibacillus sphaericus</name>
    <name type="common">Bacillus sphaericus</name>
    <dbReference type="NCBI Taxonomy" id="1421"/>
    <lineage>
        <taxon>Bacteria</taxon>
        <taxon>Bacillati</taxon>
        <taxon>Bacillota</taxon>
        <taxon>Bacilli</taxon>
        <taxon>Bacillales</taxon>
        <taxon>Bacillaceae</taxon>
        <taxon>Lysinibacillus</taxon>
    </lineage>
</organism>
<dbReference type="RefSeq" id="WP_142508843.1">
    <property type="nucleotide sequence ID" value="NZ_SADV01000007.1"/>
</dbReference>
<dbReference type="AlphaFoldDB" id="A0A544UK44"/>